<organism evidence="1 2">
    <name type="scientific">Holotrichia oblita</name>
    <name type="common">Chafer beetle</name>
    <dbReference type="NCBI Taxonomy" id="644536"/>
    <lineage>
        <taxon>Eukaryota</taxon>
        <taxon>Metazoa</taxon>
        <taxon>Ecdysozoa</taxon>
        <taxon>Arthropoda</taxon>
        <taxon>Hexapoda</taxon>
        <taxon>Insecta</taxon>
        <taxon>Pterygota</taxon>
        <taxon>Neoptera</taxon>
        <taxon>Endopterygota</taxon>
        <taxon>Coleoptera</taxon>
        <taxon>Polyphaga</taxon>
        <taxon>Scarabaeiformia</taxon>
        <taxon>Scarabaeidae</taxon>
        <taxon>Melolonthinae</taxon>
        <taxon>Holotrichia</taxon>
    </lineage>
</organism>
<gene>
    <name evidence="1" type="ORF">MML48_10g00009433</name>
</gene>
<dbReference type="Proteomes" id="UP001056778">
    <property type="component" value="Chromosome 10"/>
</dbReference>
<proteinExistence type="predicted"/>
<dbReference type="EMBL" id="CM043024">
    <property type="protein sequence ID" value="KAI4454126.1"/>
    <property type="molecule type" value="Genomic_DNA"/>
</dbReference>
<name>A0ACB9SL11_HOLOL</name>
<reference evidence="1" key="1">
    <citation type="submission" date="2022-04" db="EMBL/GenBank/DDBJ databases">
        <title>Chromosome-scale genome assembly of Holotrichia oblita Faldermann.</title>
        <authorList>
            <person name="Rongchong L."/>
        </authorList>
    </citation>
    <scope>NUCLEOTIDE SEQUENCE</scope>
    <source>
        <strain evidence="1">81SQS9</strain>
    </source>
</reference>
<protein>
    <submittedName>
        <fullName evidence="1">Ribonuclease h-like superfamily</fullName>
    </submittedName>
</protein>
<keyword evidence="2" id="KW-1185">Reference proteome</keyword>
<accession>A0ACB9SL11</accession>
<sequence>MRASLKAELESRFKSIQENKNYLTATFLDPRFKSDYLGVLETEKARQIIMIGYIKNSYDESSSDSNRLSASSTPAKRVKEEETGSNFTREVHDTIWDCFNEVAKDNSSECRDQVKQNPIANEIDFFLKTPRINRNYDPYISWLSNLTL</sequence>
<evidence type="ECO:0000313" key="1">
    <source>
        <dbReference type="EMBL" id="KAI4454126.1"/>
    </source>
</evidence>
<comment type="caution">
    <text evidence="1">The sequence shown here is derived from an EMBL/GenBank/DDBJ whole genome shotgun (WGS) entry which is preliminary data.</text>
</comment>
<evidence type="ECO:0000313" key="2">
    <source>
        <dbReference type="Proteomes" id="UP001056778"/>
    </source>
</evidence>